<accession>A0A136A5S0</accession>
<dbReference type="PANTHER" id="PTHR43190">
    <property type="entry name" value="N-ACETYL-D-GLUCOSAMINE KINASE"/>
    <property type="match status" value="1"/>
</dbReference>
<protein>
    <recommendedName>
        <fullName evidence="1">ATPase BadF/BadG/BcrA/BcrD type domain-containing protein</fullName>
    </recommendedName>
</protein>
<dbReference type="PANTHER" id="PTHR43190:SF3">
    <property type="entry name" value="N-ACETYL-D-GLUCOSAMINE KINASE"/>
    <property type="match status" value="1"/>
</dbReference>
<dbReference type="Proteomes" id="UP000070299">
    <property type="component" value="Unassembled WGS sequence"/>
</dbReference>
<dbReference type="STRING" id="1799789.AX660_08595"/>
<dbReference type="EMBL" id="LSNE01000003">
    <property type="protein sequence ID" value="KXI30546.1"/>
    <property type="molecule type" value="Genomic_DNA"/>
</dbReference>
<dbReference type="InterPro" id="IPR043129">
    <property type="entry name" value="ATPase_NBD"/>
</dbReference>
<organism evidence="2 3">
    <name type="scientific">Paraglaciecola hydrolytica</name>
    <dbReference type="NCBI Taxonomy" id="1799789"/>
    <lineage>
        <taxon>Bacteria</taxon>
        <taxon>Pseudomonadati</taxon>
        <taxon>Pseudomonadota</taxon>
        <taxon>Gammaproteobacteria</taxon>
        <taxon>Alteromonadales</taxon>
        <taxon>Alteromonadaceae</taxon>
        <taxon>Paraglaciecola</taxon>
    </lineage>
</organism>
<feature type="domain" description="ATPase BadF/BadG/BcrA/BcrD type" evidence="1">
    <location>
        <begin position="10"/>
        <end position="284"/>
    </location>
</feature>
<gene>
    <name evidence="2" type="ORF">AX660_08595</name>
</gene>
<evidence type="ECO:0000259" key="1">
    <source>
        <dbReference type="Pfam" id="PF01869"/>
    </source>
</evidence>
<evidence type="ECO:0000313" key="2">
    <source>
        <dbReference type="EMBL" id="KXI30546.1"/>
    </source>
</evidence>
<keyword evidence="3" id="KW-1185">Reference proteome</keyword>
<sequence length="296" mass="30553">MMTNNTPLYVGIDGGGSKCSAILFNAKGAVLSQGIAGSANAARDFSNTLVSIVESVRLALINAGLGSDSMAGLQVGAGLAGACVPSVNSQLKSWKHPFASFSATSDLMTACYGAHGGNEGALLIVGTGSSAARMQNNKLTQFGGHGFVLGDKGSGAWFGRAAVASTLEALDGLIPLSDLHDMVLNKLGLNSSAALVQTMINASPSQFATLAPDIIELALLHDLSALNLVKEGAAYLDKLCLRTLHGTSLSMVLMGGLAPSIEHWFSPELRQRIVKAQAGPEWGAMRLLQTPELMAC</sequence>
<dbReference type="CDD" id="cd24082">
    <property type="entry name" value="ASKHA_NBD_GspK-like"/>
    <property type="match status" value="1"/>
</dbReference>
<reference evidence="3" key="1">
    <citation type="submission" date="2016-02" db="EMBL/GenBank/DDBJ databases">
        <authorList>
            <person name="Schultz-Johansen M."/>
            <person name="Glaring M.A."/>
            <person name="Bech P.K."/>
            <person name="Stougaard P."/>
        </authorList>
    </citation>
    <scope>NUCLEOTIDE SEQUENCE [LARGE SCALE GENOMIC DNA]</scope>
    <source>
        <strain evidence="3">S66</strain>
    </source>
</reference>
<dbReference type="Gene3D" id="3.30.420.40">
    <property type="match status" value="2"/>
</dbReference>
<dbReference type="Pfam" id="PF01869">
    <property type="entry name" value="BcrAD_BadFG"/>
    <property type="match status" value="1"/>
</dbReference>
<dbReference type="SUPFAM" id="SSF53067">
    <property type="entry name" value="Actin-like ATPase domain"/>
    <property type="match status" value="2"/>
</dbReference>
<dbReference type="AlphaFoldDB" id="A0A136A5S0"/>
<dbReference type="InterPro" id="IPR002731">
    <property type="entry name" value="ATPase_BadF"/>
</dbReference>
<dbReference type="InterPro" id="IPR052519">
    <property type="entry name" value="Euk-type_GlcNAc_Kinase"/>
</dbReference>
<proteinExistence type="predicted"/>
<evidence type="ECO:0000313" key="3">
    <source>
        <dbReference type="Proteomes" id="UP000070299"/>
    </source>
</evidence>
<dbReference type="OrthoDB" id="9816014at2"/>
<name>A0A136A5S0_9ALTE</name>
<comment type="caution">
    <text evidence="2">The sequence shown here is derived from an EMBL/GenBank/DDBJ whole genome shotgun (WGS) entry which is preliminary data.</text>
</comment>